<dbReference type="EMBL" id="FOSN01000046">
    <property type="protein sequence ID" value="SFK89852.1"/>
    <property type="molecule type" value="Genomic_DNA"/>
</dbReference>
<dbReference type="AlphaFoldDB" id="A0A1I4D8N5"/>
<dbReference type="Gene3D" id="3.30.530.20">
    <property type="match status" value="1"/>
</dbReference>
<reference evidence="1 2" key="1">
    <citation type="submission" date="2016-10" db="EMBL/GenBank/DDBJ databases">
        <authorList>
            <person name="de Groot N.N."/>
        </authorList>
    </citation>
    <scope>NUCLEOTIDE SEQUENCE [LARGE SCALE GENOMIC DNA]</scope>
    <source>
        <strain evidence="1 2">NE2</strain>
    </source>
</reference>
<proteinExistence type="predicted"/>
<dbReference type="Proteomes" id="UP000198755">
    <property type="component" value="Unassembled WGS sequence"/>
</dbReference>
<name>A0A1I4D8N5_9HYPH</name>
<accession>A0A1I4D8N5</accession>
<evidence type="ECO:0000313" key="2">
    <source>
        <dbReference type="Proteomes" id="UP000198755"/>
    </source>
</evidence>
<dbReference type="SUPFAM" id="SSF55961">
    <property type="entry name" value="Bet v1-like"/>
    <property type="match status" value="1"/>
</dbReference>
<dbReference type="STRING" id="1612308.SAMN05444581_1464"/>
<gene>
    <name evidence="1" type="ORF">SAMN05444581_1464</name>
</gene>
<dbReference type="InterPro" id="IPR023393">
    <property type="entry name" value="START-like_dom_sf"/>
</dbReference>
<keyword evidence="2" id="KW-1185">Reference proteome</keyword>
<sequence>MLSMGAIMAARPVAGQASAVVGCPIRAAFDYIGYGLFEHYRFWCAQVVELEVITDGPVGPGALARQITLDRGIATESTFKVTEFSPPTGIELAGVSDPFRAVYALEESGATLSRLIFTFELRELELFMRPFEKLVRTALQEGAEQTVENLKQLLDEQGALLVAKS</sequence>
<dbReference type="InterPro" id="IPR019587">
    <property type="entry name" value="Polyketide_cyclase/dehydratase"/>
</dbReference>
<dbReference type="Pfam" id="PF10604">
    <property type="entry name" value="Polyketide_cyc2"/>
    <property type="match status" value="1"/>
</dbReference>
<protein>
    <submittedName>
        <fullName evidence="1">Polyketide cyclase / dehydrase and lipid transport</fullName>
    </submittedName>
</protein>
<organism evidence="1 2">
    <name type="scientific">Methylocapsa palsarum</name>
    <dbReference type="NCBI Taxonomy" id="1612308"/>
    <lineage>
        <taxon>Bacteria</taxon>
        <taxon>Pseudomonadati</taxon>
        <taxon>Pseudomonadota</taxon>
        <taxon>Alphaproteobacteria</taxon>
        <taxon>Hyphomicrobiales</taxon>
        <taxon>Beijerinckiaceae</taxon>
        <taxon>Methylocapsa</taxon>
    </lineage>
</organism>
<evidence type="ECO:0000313" key="1">
    <source>
        <dbReference type="EMBL" id="SFK89852.1"/>
    </source>
</evidence>